<protein>
    <submittedName>
        <fullName evidence="1">Uncharacterized protein</fullName>
    </submittedName>
</protein>
<evidence type="ECO:0000313" key="2">
    <source>
        <dbReference type="Proteomes" id="UP000003448"/>
    </source>
</evidence>
<dbReference type="EMBL" id="CAIE01000039">
    <property type="protein sequence ID" value="CCH20851.1"/>
    <property type="molecule type" value="Genomic_DNA"/>
</dbReference>
<dbReference type="STRING" id="1150864.MILUP08_45744"/>
<reference evidence="2" key="1">
    <citation type="journal article" date="2012" name="J. Bacteriol.">
        <title>Genome Sequence of Micromonospora lupini Lupac 08, Isolated from Root Nodules of Lupinus angustifolius.</title>
        <authorList>
            <person name="Alonso-Vega P."/>
            <person name="Normand P."/>
            <person name="Bacigalupe R."/>
            <person name="Pujic P."/>
            <person name="Lajus A."/>
            <person name="Vallenet D."/>
            <person name="Carro L."/>
            <person name="Coll P."/>
            <person name="Trujillo M.E."/>
        </authorList>
    </citation>
    <scope>NUCLEOTIDE SEQUENCE [LARGE SCALE GENOMIC DNA]</scope>
    <source>
        <strain evidence="2">Lupac 08</strain>
    </source>
</reference>
<sequence>MHRYMISFTYKAPQGIGFMSVEWPCKRHIRSMADITKITNDLRSTGYIEAVVLSFSLFADPAPTPASKAAS</sequence>
<accession>I0LAK4</accession>
<dbReference type="OrthoDB" id="3401127at2"/>
<gene>
    <name evidence="1" type="ORF">MILUP08_45744</name>
</gene>
<proteinExistence type="predicted"/>
<dbReference type="RefSeq" id="WP_007464212.1">
    <property type="nucleotide sequence ID" value="NZ_HF570108.1"/>
</dbReference>
<organism evidence="1 2">
    <name type="scientific">Micromonospora lupini str. Lupac 08</name>
    <dbReference type="NCBI Taxonomy" id="1150864"/>
    <lineage>
        <taxon>Bacteria</taxon>
        <taxon>Bacillati</taxon>
        <taxon>Actinomycetota</taxon>
        <taxon>Actinomycetes</taxon>
        <taxon>Micromonosporales</taxon>
        <taxon>Micromonosporaceae</taxon>
        <taxon>Micromonospora</taxon>
    </lineage>
</organism>
<dbReference type="Proteomes" id="UP000003448">
    <property type="component" value="Unassembled WGS sequence"/>
</dbReference>
<dbReference type="AlphaFoldDB" id="I0LAK4"/>
<name>I0LAK4_9ACTN</name>
<keyword evidence="2" id="KW-1185">Reference proteome</keyword>
<evidence type="ECO:0000313" key="1">
    <source>
        <dbReference type="EMBL" id="CCH20851.1"/>
    </source>
</evidence>
<comment type="caution">
    <text evidence="1">The sequence shown here is derived from an EMBL/GenBank/DDBJ whole genome shotgun (WGS) entry which is preliminary data.</text>
</comment>